<dbReference type="Proteomes" id="UP000195273">
    <property type="component" value="Chromosome"/>
</dbReference>
<organism evidence="2 3">
    <name type="scientific">Yoonia vestfoldensis</name>
    <dbReference type="NCBI Taxonomy" id="245188"/>
    <lineage>
        <taxon>Bacteria</taxon>
        <taxon>Pseudomonadati</taxon>
        <taxon>Pseudomonadota</taxon>
        <taxon>Alphaproteobacteria</taxon>
        <taxon>Rhodobacterales</taxon>
        <taxon>Paracoccaceae</taxon>
        <taxon>Yoonia</taxon>
    </lineage>
</organism>
<keyword evidence="2" id="KW-0418">Kinase</keyword>
<dbReference type="InterPro" id="IPR000719">
    <property type="entry name" value="Prot_kinase_dom"/>
</dbReference>
<keyword evidence="2" id="KW-0808">Transferase</keyword>
<dbReference type="AlphaFoldDB" id="A0A1Y0EG29"/>
<dbReference type="Gene3D" id="1.10.510.10">
    <property type="entry name" value="Transferase(Phosphotransferase) domain 1"/>
    <property type="match status" value="1"/>
</dbReference>
<sequence>MTITIPDWPGHGALSQHRRIARYVWLCDLEGVSVILKFAAGPVRVAALAHEAAMLRKLAPTGVAPRLIAYAELGGRARLVMTHLRGQHPFARLDPDGGSIRALHRAVRLAHDAGVVHCDLKPSNVLLRQGRAWVIDWGMAAHHGARVADLARRPYSSGWTHPDLIWGRGLVRPAHDLHALARFCGPQGAVTSAPIALQAGDQVREAGQHVH</sequence>
<name>A0A1Y0EG29_9RHOB</name>
<feature type="domain" description="Protein kinase" evidence="1">
    <location>
        <begin position="1"/>
        <end position="211"/>
    </location>
</feature>
<accession>A0A1Y0EG29</accession>
<evidence type="ECO:0000313" key="2">
    <source>
        <dbReference type="EMBL" id="ARU02378.1"/>
    </source>
</evidence>
<keyword evidence="2" id="KW-0723">Serine/threonine-protein kinase</keyword>
<dbReference type="InterPro" id="IPR011009">
    <property type="entry name" value="Kinase-like_dom_sf"/>
</dbReference>
<dbReference type="PROSITE" id="PS50011">
    <property type="entry name" value="PROTEIN_KINASE_DOM"/>
    <property type="match status" value="1"/>
</dbReference>
<dbReference type="PANTHER" id="PTHR37171:SF1">
    <property type="entry name" value="SERINE_THREONINE-PROTEIN KINASE YRZF-RELATED"/>
    <property type="match status" value="1"/>
</dbReference>
<dbReference type="SUPFAM" id="SSF56112">
    <property type="entry name" value="Protein kinase-like (PK-like)"/>
    <property type="match status" value="1"/>
</dbReference>
<gene>
    <name evidence="2" type="ORF">LOKVESSMR4R_03095</name>
</gene>
<proteinExistence type="predicted"/>
<dbReference type="RefSeq" id="WP_087210258.1">
    <property type="nucleotide sequence ID" value="NZ_CP021431.1"/>
</dbReference>
<dbReference type="GO" id="GO:0004674">
    <property type="term" value="F:protein serine/threonine kinase activity"/>
    <property type="evidence" value="ECO:0007669"/>
    <property type="project" value="UniProtKB-KW"/>
</dbReference>
<dbReference type="InterPro" id="IPR052396">
    <property type="entry name" value="Meiotic_Drive_Suppr_Kinase"/>
</dbReference>
<dbReference type="PANTHER" id="PTHR37171">
    <property type="entry name" value="SERINE/THREONINE-PROTEIN KINASE YRZF-RELATED"/>
    <property type="match status" value="1"/>
</dbReference>
<evidence type="ECO:0000313" key="3">
    <source>
        <dbReference type="Proteomes" id="UP000195273"/>
    </source>
</evidence>
<dbReference type="OrthoDB" id="9801841at2"/>
<dbReference type="GO" id="GO:0005524">
    <property type="term" value="F:ATP binding"/>
    <property type="evidence" value="ECO:0007669"/>
    <property type="project" value="InterPro"/>
</dbReference>
<keyword evidence="3" id="KW-1185">Reference proteome</keyword>
<dbReference type="Pfam" id="PF00069">
    <property type="entry name" value="Pkinase"/>
    <property type="match status" value="1"/>
</dbReference>
<evidence type="ECO:0000259" key="1">
    <source>
        <dbReference type="PROSITE" id="PS50011"/>
    </source>
</evidence>
<dbReference type="InterPro" id="IPR008271">
    <property type="entry name" value="Ser/Thr_kinase_AS"/>
</dbReference>
<reference evidence="2 3" key="1">
    <citation type="submission" date="2017-05" db="EMBL/GenBank/DDBJ databases">
        <title>Genome Sequence of Loktanella vestfoldensis Strain SMR4r Isolated from a Culture of the Diatom Skeletonema marinoi.</title>
        <authorList>
            <person name="Topel M."/>
            <person name="Pinder M.I.M."/>
            <person name="Johansson O.N."/>
            <person name="Kourtchenko O."/>
            <person name="Godhe A."/>
            <person name="Clarke A.K."/>
        </authorList>
    </citation>
    <scope>NUCLEOTIDE SEQUENCE [LARGE SCALE GENOMIC DNA]</scope>
    <source>
        <strain evidence="2 3">SMR4r</strain>
    </source>
</reference>
<dbReference type="EMBL" id="CP021431">
    <property type="protein sequence ID" value="ARU02378.1"/>
    <property type="molecule type" value="Genomic_DNA"/>
</dbReference>
<protein>
    <submittedName>
        <fullName evidence="2">Bifunctional UGMP family protein/serine/threonine protein kinase</fullName>
    </submittedName>
</protein>
<dbReference type="PROSITE" id="PS00108">
    <property type="entry name" value="PROTEIN_KINASE_ST"/>
    <property type="match status" value="1"/>
</dbReference>
<dbReference type="KEGG" id="lvs:LOKVESSMR4R_03095"/>